<dbReference type="AlphaFoldDB" id="A0A8J3DD48"/>
<reference evidence="1" key="1">
    <citation type="journal article" date="2014" name="Int. J. Syst. Evol. Microbiol.">
        <title>Complete genome sequence of Corynebacterium casei LMG S-19264T (=DSM 44701T), isolated from a smear-ripened cheese.</title>
        <authorList>
            <consortium name="US DOE Joint Genome Institute (JGI-PGF)"/>
            <person name="Walter F."/>
            <person name="Albersmeier A."/>
            <person name="Kalinowski J."/>
            <person name="Ruckert C."/>
        </authorList>
    </citation>
    <scope>NUCLEOTIDE SEQUENCE</scope>
    <source>
        <strain evidence="1">KCTC 12870</strain>
    </source>
</reference>
<sequence>MKILVANIPLPGNRFLVDLHEAMEKNDVTIVHSHETFWNQEGDFNVVHLHFPEYVTHEIEKAYQEGLTEELVEQVAVRLKHWADRSHIVITRHVLLPHDAVKNPVWERMYELFYRYADAVVHFAQASIDEFKSRYANTVFYRGVEPKHVIIPHANYASLPNNISRQAARKQLGISEKAKVMLVFGAIRSMEERDLIMNTFQGAQVGDKILLVSRWREKLAKVSWIRLKYWLRDLTRLYYRLHPSYNFNYSFVQEEDAQLYLNAADVLFIPRLKVLNSGNITLGLTFGKIVVGPDSWDVGELLRETGNPVFDPGHPSTAKQALEKAFELAKTNLGEKNRQRALNEWTPAQCARMYCDIYESVQVNQNTTR</sequence>
<proteinExistence type="predicted"/>
<organism evidence="1 2">
    <name type="scientific">Cerasicoccus arenae</name>
    <dbReference type="NCBI Taxonomy" id="424488"/>
    <lineage>
        <taxon>Bacteria</taxon>
        <taxon>Pseudomonadati</taxon>
        <taxon>Verrucomicrobiota</taxon>
        <taxon>Opitutia</taxon>
        <taxon>Puniceicoccales</taxon>
        <taxon>Cerasicoccaceae</taxon>
        <taxon>Cerasicoccus</taxon>
    </lineage>
</organism>
<evidence type="ECO:0000313" key="2">
    <source>
        <dbReference type="Proteomes" id="UP000642829"/>
    </source>
</evidence>
<gene>
    <name evidence="1" type="ORF">GCM10007047_03820</name>
</gene>
<evidence type="ECO:0000313" key="1">
    <source>
        <dbReference type="EMBL" id="GHB92059.1"/>
    </source>
</evidence>
<dbReference type="Gene3D" id="3.40.50.2000">
    <property type="entry name" value="Glycogen Phosphorylase B"/>
    <property type="match status" value="1"/>
</dbReference>
<accession>A0A8J3DD48</accession>
<comment type="caution">
    <text evidence="1">The sequence shown here is derived from an EMBL/GenBank/DDBJ whole genome shotgun (WGS) entry which is preliminary data.</text>
</comment>
<keyword evidence="2" id="KW-1185">Reference proteome</keyword>
<dbReference type="Proteomes" id="UP000642829">
    <property type="component" value="Unassembled WGS sequence"/>
</dbReference>
<dbReference type="RefSeq" id="WP_189511309.1">
    <property type="nucleotide sequence ID" value="NZ_BMXG01000002.1"/>
</dbReference>
<evidence type="ECO:0008006" key="3">
    <source>
        <dbReference type="Google" id="ProtNLM"/>
    </source>
</evidence>
<reference evidence="1" key="2">
    <citation type="submission" date="2020-09" db="EMBL/GenBank/DDBJ databases">
        <authorList>
            <person name="Sun Q."/>
            <person name="Kim S."/>
        </authorList>
    </citation>
    <scope>NUCLEOTIDE SEQUENCE</scope>
    <source>
        <strain evidence="1">KCTC 12870</strain>
    </source>
</reference>
<dbReference type="SUPFAM" id="SSF53756">
    <property type="entry name" value="UDP-Glycosyltransferase/glycogen phosphorylase"/>
    <property type="match status" value="1"/>
</dbReference>
<protein>
    <recommendedName>
        <fullName evidence="3">Glycosyltransferase</fullName>
    </recommendedName>
</protein>
<dbReference type="EMBL" id="BMXG01000002">
    <property type="protein sequence ID" value="GHB92059.1"/>
    <property type="molecule type" value="Genomic_DNA"/>
</dbReference>
<name>A0A8J3DD48_9BACT</name>